<comment type="caution">
    <text evidence="6">The sequence shown here is derived from an EMBL/GenBank/DDBJ whole genome shotgun (WGS) entry which is preliminary data.</text>
</comment>
<gene>
    <name evidence="6" type="ORF">ACERLL_07480</name>
</gene>
<accession>A0ABV4TTK7</accession>
<evidence type="ECO:0000259" key="3">
    <source>
        <dbReference type="Pfam" id="PF25222"/>
    </source>
</evidence>
<dbReference type="InterPro" id="IPR057165">
    <property type="entry name" value="DUF7843"/>
</dbReference>
<feature type="domain" description="DUF7842" evidence="4">
    <location>
        <begin position="323"/>
        <end position="414"/>
    </location>
</feature>
<organism evidence="6 7">
    <name type="scientific">Thiohalorhabdus methylotrophus</name>
    <dbReference type="NCBI Taxonomy" id="3242694"/>
    <lineage>
        <taxon>Bacteria</taxon>
        <taxon>Pseudomonadati</taxon>
        <taxon>Pseudomonadota</taxon>
        <taxon>Gammaproteobacteria</taxon>
        <taxon>Thiohalorhabdales</taxon>
        <taxon>Thiohalorhabdaceae</taxon>
        <taxon>Thiohalorhabdus</taxon>
    </lineage>
</organism>
<evidence type="ECO:0000313" key="7">
    <source>
        <dbReference type="Proteomes" id="UP001575181"/>
    </source>
</evidence>
<protein>
    <submittedName>
        <fullName evidence="6">DUF4105 domain-containing protein</fullName>
    </submittedName>
</protein>
<dbReference type="InterPro" id="IPR057162">
    <property type="entry name" value="DUF7840"/>
</dbReference>
<evidence type="ECO:0000256" key="1">
    <source>
        <dbReference type="SAM" id="MobiDB-lite"/>
    </source>
</evidence>
<dbReference type="Pfam" id="PF25224">
    <property type="entry name" value="DUF7842"/>
    <property type="match status" value="1"/>
</dbReference>
<name>A0ABV4TTK7_9GAMM</name>
<dbReference type="RefSeq" id="WP_373655445.1">
    <property type="nucleotide sequence ID" value="NZ_JBGUAW010000004.1"/>
</dbReference>
<keyword evidence="7" id="KW-1185">Reference proteome</keyword>
<evidence type="ECO:0000259" key="5">
    <source>
        <dbReference type="Pfam" id="PF25225"/>
    </source>
</evidence>
<dbReference type="EMBL" id="JBGUAW010000004">
    <property type="protein sequence ID" value="MFA9460664.1"/>
    <property type="molecule type" value="Genomic_DNA"/>
</dbReference>
<sequence>MTVGRVLALVWVGLLLVPAVPVWAAEGDPTYLQSLIREAHRKNLAERAQWRAFLHYEPTTLGGLESRSDDPDFFFADEGKTDPRAELEATLRAFFAEPTEAQPIEAGETGRQHPQCAFPARYHWLRGELGFDPARLPERPCPRFEWWRDQLDAAGLTLVFPAAYMNNPSSMFGHTLLRLDQPDQTPDTRMLAYAINYAAETGDDGGMLFAVKGLTGFYPGHFSIAPYYEKVKLYSDLESRDIWEYPVSMDQPELDRLVRHLWELRGIRFDYYFFDENCSSQLLALLKAARPELRLVSRFDYWAIPADTVRAVREETGLRAEPVYRPSLATRITHWAGQLRRRQQVTARRIAEGRLMPDTERLTGLPPKPRARTLELAYHYLRYLKADGERSREEAADIGRALLVRRSRLEVGAREKGPPAPQVRPDRGHASARVQLGAGVRRGYGFQEVDLRPAFHDLLDPQGGYVDGAQIDLFGITVRRYSADGRTELHRFSVADIFSLTPRDRFRQSISWKVNTALDRYPLEPKEGDFGERPWRWRSNGGAGLAWDLGSGGLVYAFLEGTADVSGSLDRAVALGAGPALGLIADPLPGWRVHLRGRLQRFALGETFTEGSYHLDQRVTLARNHALKLKAARRHLFGRWWNEAILEWAWYV</sequence>
<reference evidence="6 7" key="1">
    <citation type="submission" date="2024-08" db="EMBL/GenBank/DDBJ databases">
        <title>Whole-genome sequencing of halo(alkali)philic microorganisms from hypersaline lakes.</title>
        <authorList>
            <person name="Sorokin D.Y."/>
            <person name="Merkel A.Y."/>
            <person name="Messina E."/>
            <person name="Yakimov M."/>
        </authorList>
    </citation>
    <scope>NUCLEOTIDE SEQUENCE [LARGE SCALE GENOMIC DNA]</scope>
    <source>
        <strain evidence="6 7">Cl-TMA</strain>
    </source>
</reference>
<dbReference type="Proteomes" id="UP001575181">
    <property type="component" value="Unassembled WGS sequence"/>
</dbReference>
<proteinExistence type="predicted"/>
<dbReference type="InterPro" id="IPR025178">
    <property type="entry name" value="Lnb_N"/>
</dbReference>
<dbReference type="InterPro" id="IPR057164">
    <property type="entry name" value="DUF7842"/>
</dbReference>
<evidence type="ECO:0000259" key="4">
    <source>
        <dbReference type="Pfam" id="PF25224"/>
    </source>
</evidence>
<evidence type="ECO:0000313" key="6">
    <source>
        <dbReference type="EMBL" id="MFA9460664.1"/>
    </source>
</evidence>
<feature type="region of interest" description="Disordered" evidence="1">
    <location>
        <begin position="411"/>
        <end position="430"/>
    </location>
</feature>
<feature type="domain" description="Lnb N-terminal periplasmic" evidence="2">
    <location>
        <begin position="144"/>
        <end position="313"/>
    </location>
</feature>
<dbReference type="Pfam" id="PF25222">
    <property type="entry name" value="DUF7840"/>
    <property type="match status" value="1"/>
</dbReference>
<dbReference type="Pfam" id="PF25225">
    <property type="entry name" value="DUF7843"/>
    <property type="match status" value="1"/>
</dbReference>
<feature type="domain" description="DUF7843" evidence="5">
    <location>
        <begin position="43"/>
        <end position="126"/>
    </location>
</feature>
<feature type="domain" description="DUF7840" evidence="3">
    <location>
        <begin position="423"/>
        <end position="651"/>
    </location>
</feature>
<dbReference type="Pfam" id="PF13387">
    <property type="entry name" value="Lnb_N"/>
    <property type="match status" value="1"/>
</dbReference>
<evidence type="ECO:0000259" key="2">
    <source>
        <dbReference type="Pfam" id="PF13387"/>
    </source>
</evidence>